<dbReference type="GO" id="GO:0005634">
    <property type="term" value="C:nucleus"/>
    <property type="evidence" value="ECO:0007669"/>
    <property type="project" value="TreeGrafter"/>
</dbReference>
<dbReference type="PROSITE" id="PS50888">
    <property type="entry name" value="BHLH"/>
    <property type="match status" value="1"/>
</dbReference>
<organism evidence="4 5">
    <name type="scientific">Mortierella alpina</name>
    <name type="common">Oleaginous fungus</name>
    <name type="synonym">Mortierella renispora</name>
    <dbReference type="NCBI Taxonomy" id="64518"/>
    <lineage>
        <taxon>Eukaryota</taxon>
        <taxon>Fungi</taxon>
        <taxon>Fungi incertae sedis</taxon>
        <taxon>Mucoromycota</taxon>
        <taxon>Mortierellomycotina</taxon>
        <taxon>Mortierellomycetes</taxon>
        <taxon>Mortierellales</taxon>
        <taxon>Mortierellaceae</taxon>
        <taxon>Mortierella</taxon>
    </lineage>
</organism>
<feature type="compositionally biased region" description="Polar residues" evidence="2">
    <location>
        <begin position="111"/>
        <end position="120"/>
    </location>
</feature>
<dbReference type="PANTHER" id="PTHR47787">
    <property type="entry name" value="CENTROMERE-BINDING PROTEIN 1"/>
    <property type="match status" value="1"/>
</dbReference>
<feature type="domain" description="BHLH" evidence="3">
    <location>
        <begin position="177"/>
        <end position="225"/>
    </location>
</feature>
<dbReference type="GO" id="GO:0046983">
    <property type="term" value="F:protein dimerization activity"/>
    <property type="evidence" value="ECO:0007669"/>
    <property type="project" value="InterPro"/>
</dbReference>
<feature type="compositionally biased region" description="Low complexity" evidence="2">
    <location>
        <begin position="40"/>
        <end position="54"/>
    </location>
</feature>
<dbReference type="SMART" id="SM00353">
    <property type="entry name" value="HLH"/>
    <property type="match status" value="1"/>
</dbReference>
<proteinExistence type="predicted"/>
<dbReference type="InterPro" id="IPR011598">
    <property type="entry name" value="bHLH_dom"/>
</dbReference>
<dbReference type="InterPro" id="IPR036638">
    <property type="entry name" value="HLH_DNA-bd_sf"/>
</dbReference>
<evidence type="ECO:0000313" key="4">
    <source>
        <dbReference type="EMBL" id="KAF9953520.1"/>
    </source>
</evidence>
<dbReference type="AlphaFoldDB" id="A0A9P6J1H8"/>
<name>A0A9P6J1H8_MORAP</name>
<reference evidence="4" key="1">
    <citation type="journal article" date="2020" name="Fungal Divers.">
        <title>Resolving the Mortierellaceae phylogeny through synthesis of multi-gene phylogenetics and phylogenomics.</title>
        <authorList>
            <person name="Vandepol N."/>
            <person name="Liber J."/>
            <person name="Desiro A."/>
            <person name="Na H."/>
            <person name="Kennedy M."/>
            <person name="Barry K."/>
            <person name="Grigoriev I.V."/>
            <person name="Miller A.N."/>
            <person name="O'Donnell K."/>
            <person name="Stajich J.E."/>
            <person name="Bonito G."/>
        </authorList>
    </citation>
    <scope>NUCLEOTIDE SEQUENCE</scope>
    <source>
        <strain evidence="4">CK1249</strain>
    </source>
</reference>
<dbReference type="Proteomes" id="UP000738359">
    <property type="component" value="Unassembled WGS sequence"/>
</dbReference>
<evidence type="ECO:0000256" key="2">
    <source>
        <dbReference type="SAM" id="MobiDB-lite"/>
    </source>
</evidence>
<dbReference type="EMBL" id="JAAAHY010001036">
    <property type="protein sequence ID" value="KAF9953520.1"/>
    <property type="molecule type" value="Genomic_DNA"/>
</dbReference>
<comment type="caution">
    <text evidence="4">The sequence shown here is derived from an EMBL/GenBank/DDBJ whole genome shotgun (WGS) entry which is preliminary data.</text>
</comment>
<dbReference type="PANTHER" id="PTHR47787:SF1">
    <property type="entry name" value="CENTROMERE-BINDING PROTEIN 1"/>
    <property type="match status" value="1"/>
</dbReference>
<feature type="coiled-coil region" evidence="1">
    <location>
        <begin position="215"/>
        <end position="302"/>
    </location>
</feature>
<evidence type="ECO:0000259" key="3">
    <source>
        <dbReference type="PROSITE" id="PS50888"/>
    </source>
</evidence>
<accession>A0A9P6J1H8</accession>
<protein>
    <submittedName>
        <fullName evidence="4">Basic helix-loop-helix protein</fullName>
    </submittedName>
</protein>
<evidence type="ECO:0000313" key="5">
    <source>
        <dbReference type="Proteomes" id="UP000738359"/>
    </source>
</evidence>
<evidence type="ECO:0000256" key="1">
    <source>
        <dbReference type="SAM" id="Coils"/>
    </source>
</evidence>
<dbReference type="Gene3D" id="4.10.280.10">
    <property type="entry name" value="Helix-loop-helix DNA-binding domain"/>
    <property type="match status" value="1"/>
</dbReference>
<feature type="compositionally biased region" description="Basic and acidic residues" evidence="2">
    <location>
        <begin position="62"/>
        <end position="85"/>
    </location>
</feature>
<sequence length="304" mass="33949">MESNQEVQDVIKNLTNSISAASDPLTFQAVIEQHTRTTVESETSTEARTSEAATGPISVDTTHFDEQQQRDHEELRRLAEQHQQEIEQQQGSHEQQKQEPQETELVEPVQEHTSISATDNQDADHQQVLQHIANATAAAGATEAADAVSTLATVPIAESPPASTAKLVPGSDEWHRVRRDNHKEVERRRRETINAGINDLAKLIPNSEKNKGSILKQAVRYITSIQADIERLTNEANHMEAANAATRELEKALLDKALVEKSVAEGSCITLLAQHEQLKREYEDLKKKMDQLSDEHVSKKQRTE</sequence>
<dbReference type="SUPFAM" id="SSF47459">
    <property type="entry name" value="HLH, helix-loop-helix DNA-binding domain"/>
    <property type="match status" value="1"/>
</dbReference>
<feature type="region of interest" description="Disordered" evidence="2">
    <location>
        <begin position="34"/>
        <end position="121"/>
    </location>
</feature>
<keyword evidence="1" id="KW-0175">Coiled coil</keyword>
<gene>
    <name evidence="4" type="primary">CBF1_1</name>
    <name evidence="4" type="ORF">BGZ70_000212</name>
</gene>
<keyword evidence="5" id="KW-1185">Reference proteome</keyword>
<dbReference type="OrthoDB" id="71302at2759"/>
<dbReference type="Pfam" id="PF00010">
    <property type="entry name" value="HLH"/>
    <property type="match status" value="1"/>
</dbReference>
<dbReference type="GO" id="GO:0003700">
    <property type="term" value="F:DNA-binding transcription factor activity"/>
    <property type="evidence" value="ECO:0007669"/>
    <property type="project" value="TreeGrafter"/>
</dbReference>